<protein>
    <recommendedName>
        <fullName evidence="3">Maturase K</fullName>
    </recommendedName>
</protein>
<reference evidence="1 2" key="1">
    <citation type="submission" date="2021-05" db="EMBL/GenBank/DDBJ databases">
        <title>Genome Assembly of Synthetic Allotetraploid Brassica napus Reveals Homoeologous Exchanges between Subgenomes.</title>
        <authorList>
            <person name="Davis J.T."/>
        </authorList>
    </citation>
    <scope>NUCLEOTIDE SEQUENCE [LARGE SCALE GENOMIC DNA]</scope>
    <source>
        <strain evidence="2">cv. Da-Ae</strain>
        <tissue evidence="1">Seedling</tissue>
    </source>
</reference>
<comment type="caution">
    <text evidence="1">The sequence shown here is derived from an EMBL/GenBank/DDBJ whole genome shotgun (WGS) entry which is preliminary data.</text>
</comment>
<name>A0ABQ7ZIM7_BRANA</name>
<sequence length="111" mass="13009">SFGRWIIGFFLQQGQKNKSESSRISPPLLSRINQIISNGSRLWRKLLLLSWQATIYSLWTERNHRLHRNHFRSPASLVAEIDRIIRLRIASYRFSNPGESSDLLQLWFAAS</sequence>
<evidence type="ECO:0000313" key="2">
    <source>
        <dbReference type="Proteomes" id="UP000824890"/>
    </source>
</evidence>
<accession>A0ABQ7ZIM7</accession>
<dbReference type="Proteomes" id="UP000824890">
    <property type="component" value="Unassembled WGS sequence"/>
</dbReference>
<feature type="non-terminal residue" evidence="1">
    <location>
        <position position="1"/>
    </location>
</feature>
<keyword evidence="2" id="KW-1185">Reference proteome</keyword>
<proteinExistence type="predicted"/>
<evidence type="ECO:0008006" key="3">
    <source>
        <dbReference type="Google" id="ProtNLM"/>
    </source>
</evidence>
<gene>
    <name evidence="1" type="ORF">HID58_067464</name>
</gene>
<dbReference type="EMBL" id="JAGKQM010000015">
    <property type="protein sequence ID" value="KAH0880070.1"/>
    <property type="molecule type" value="Genomic_DNA"/>
</dbReference>
<evidence type="ECO:0000313" key="1">
    <source>
        <dbReference type="EMBL" id="KAH0880070.1"/>
    </source>
</evidence>
<organism evidence="1 2">
    <name type="scientific">Brassica napus</name>
    <name type="common">Rape</name>
    <dbReference type="NCBI Taxonomy" id="3708"/>
    <lineage>
        <taxon>Eukaryota</taxon>
        <taxon>Viridiplantae</taxon>
        <taxon>Streptophyta</taxon>
        <taxon>Embryophyta</taxon>
        <taxon>Tracheophyta</taxon>
        <taxon>Spermatophyta</taxon>
        <taxon>Magnoliopsida</taxon>
        <taxon>eudicotyledons</taxon>
        <taxon>Gunneridae</taxon>
        <taxon>Pentapetalae</taxon>
        <taxon>rosids</taxon>
        <taxon>malvids</taxon>
        <taxon>Brassicales</taxon>
        <taxon>Brassicaceae</taxon>
        <taxon>Brassiceae</taxon>
        <taxon>Brassica</taxon>
    </lineage>
</organism>